<gene>
    <name evidence="1" type="ORF">SLNWT_5923</name>
</gene>
<proteinExistence type="predicted"/>
<dbReference type="EMBL" id="CP010519">
    <property type="protein sequence ID" value="AJE86299.1"/>
    <property type="molecule type" value="Genomic_DNA"/>
</dbReference>
<evidence type="ECO:0000313" key="2">
    <source>
        <dbReference type="Proteomes" id="UP000031523"/>
    </source>
</evidence>
<keyword evidence="2" id="KW-1185">Reference proteome</keyword>
<protein>
    <submittedName>
        <fullName evidence="1">Uncharacterized protein</fullName>
    </submittedName>
</protein>
<dbReference type="Proteomes" id="UP000031523">
    <property type="component" value="Chromosome"/>
</dbReference>
<dbReference type="AlphaFoldDB" id="A0A0B5EWX5"/>
<sequence>MSQLGAPGTLLRAVCHGLHQQPTPLCNFQSATCQVSVAPR</sequence>
<reference evidence="1 2" key="1">
    <citation type="submission" date="2015-01" db="EMBL/GenBank/DDBJ databases">
        <title>Enhanced salinomycin production by adjusting the supply of polyketide extender units in Streptomyce albus DSM 41398.</title>
        <authorList>
            <person name="Lu C."/>
        </authorList>
    </citation>
    <scope>NUCLEOTIDE SEQUENCE [LARGE SCALE GENOMIC DNA]</scope>
    <source>
        <strain evidence="2">ATCC 21838 / DSM 41398 / FERM P-419 / JCM 4703 / NBRC 107858</strain>
    </source>
</reference>
<name>A0A0B5EWX5_STRA4</name>
<evidence type="ECO:0000313" key="1">
    <source>
        <dbReference type="EMBL" id="AJE86299.1"/>
    </source>
</evidence>
<accession>A0A0B5EWX5</accession>
<organism evidence="1 2">
    <name type="scientific">Streptomyces albus (strain ATCC 21838 / DSM 41398 / FERM P-419 / JCM 4703 / NBRC 107858)</name>
    <dbReference type="NCBI Taxonomy" id="1081613"/>
    <lineage>
        <taxon>Bacteria</taxon>
        <taxon>Bacillati</taxon>
        <taxon>Actinomycetota</taxon>
        <taxon>Actinomycetes</taxon>
        <taxon>Kitasatosporales</taxon>
        <taxon>Streptomycetaceae</taxon>
        <taxon>Streptomyces</taxon>
    </lineage>
</organism>
<dbReference type="KEGG" id="sals:SLNWT_5923"/>